<evidence type="ECO:0000313" key="3">
    <source>
        <dbReference type="Proteomes" id="UP000265618"/>
    </source>
</evidence>
<dbReference type="Proteomes" id="UP000265618">
    <property type="component" value="Unassembled WGS sequence"/>
</dbReference>
<sequence length="96" mass="10675">MAKKGKKGKKGGKGKKKAEKPEAAEPPAAEDADPGIGMKEIQEAPPDGRDRALDRQRLREASEHIKHLSEESRGLQEKLKALEHARHNQDTVYKNE</sequence>
<organism evidence="2 3">
    <name type="scientific">Kipferlia bialata</name>
    <dbReference type="NCBI Taxonomy" id="797122"/>
    <lineage>
        <taxon>Eukaryota</taxon>
        <taxon>Metamonada</taxon>
        <taxon>Carpediemonas-like organisms</taxon>
        <taxon>Kipferlia</taxon>
    </lineage>
</organism>
<keyword evidence="3" id="KW-1185">Reference proteome</keyword>
<reference evidence="2 3" key="1">
    <citation type="journal article" date="2018" name="PLoS ONE">
        <title>The draft genome of Kipferlia bialata reveals reductive genome evolution in fornicate parasites.</title>
        <authorList>
            <person name="Tanifuji G."/>
            <person name="Takabayashi S."/>
            <person name="Kume K."/>
            <person name="Takagi M."/>
            <person name="Nakayama T."/>
            <person name="Kamikawa R."/>
            <person name="Inagaki Y."/>
            <person name="Hashimoto T."/>
        </authorList>
    </citation>
    <scope>NUCLEOTIDE SEQUENCE [LARGE SCALE GENOMIC DNA]</scope>
    <source>
        <strain evidence="2">NY0173</strain>
    </source>
</reference>
<gene>
    <name evidence="2" type="ORF">KIPB_009359</name>
</gene>
<dbReference type="AlphaFoldDB" id="A0A391NP27"/>
<feature type="compositionally biased region" description="Basic residues" evidence="1">
    <location>
        <begin position="1"/>
        <end position="18"/>
    </location>
</feature>
<feature type="region of interest" description="Disordered" evidence="1">
    <location>
        <begin position="1"/>
        <end position="76"/>
    </location>
</feature>
<dbReference type="EMBL" id="BDIP01003154">
    <property type="protein sequence ID" value="GCA63337.1"/>
    <property type="molecule type" value="Genomic_DNA"/>
</dbReference>
<feature type="non-terminal residue" evidence="2">
    <location>
        <position position="96"/>
    </location>
</feature>
<comment type="caution">
    <text evidence="2">The sequence shown here is derived from an EMBL/GenBank/DDBJ whole genome shotgun (WGS) entry which is preliminary data.</text>
</comment>
<proteinExistence type="predicted"/>
<evidence type="ECO:0000313" key="2">
    <source>
        <dbReference type="EMBL" id="GCA63337.1"/>
    </source>
</evidence>
<accession>A0A391NP27</accession>
<evidence type="ECO:0000256" key="1">
    <source>
        <dbReference type="SAM" id="MobiDB-lite"/>
    </source>
</evidence>
<name>A0A391NP27_9EUKA</name>
<feature type="compositionally biased region" description="Basic and acidic residues" evidence="1">
    <location>
        <begin position="40"/>
        <end position="76"/>
    </location>
</feature>
<protein>
    <submittedName>
        <fullName evidence="2">Uncharacterized protein</fullName>
    </submittedName>
</protein>